<keyword evidence="1" id="KW-0812">Transmembrane</keyword>
<feature type="transmembrane region" description="Helical" evidence="1">
    <location>
        <begin position="6"/>
        <end position="23"/>
    </location>
</feature>
<sequence length="51" mass="5440">MNEAQLGLVISTPAILAFIVFMYRKGAMNLPGAFAAAFMSVAIATMLFLSQ</sequence>
<keyword evidence="1" id="KW-1133">Transmembrane helix</keyword>
<accession>A0A090ML39</accession>
<organism evidence="2 3">
    <name type="scientific">Afipia felis</name>
    <name type="common">Cat scratch disease bacillus</name>
    <dbReference type="NCBI Taxonomy" id="1035"/>
    <lineage>
        <taxon>Bacteria</taxon>
        <taxon>Pseudomonadati</taxon>
        <taxon>Pseudomonadota</taxon>
        <taxon>Alphaproteobacteria</taxon>
        <taxon>Hyphomicrobiales</taxon>
        <taxon>Nitrobacteraceae</taxon>
        <taxon>Afipia</taxon>
    </lineage>
</organism>
<dbReference type="AlphaFoldDB" id="A0A090ML39"/>
<gene>
    <name evidence="2" type="ORF">BN961_00413</name>
</gene>
<keyword evidence="1" id="KW-0472">Membrane</keyword>
<evidence type="ECO:0000313" key="3">
    <source>
        <dbReference type="Proteomes" id="UP000035762"/>
    </source>
</evidence>
<keyword evidence="3" id="KW-1185">Reference proteome</keyword>
<dbReference type="EMBL" id="CCAZ020000001">
    <property type="protein sequence ID" value="CEG07032.1"/>
    <property type="molecule type" value="Genomic_DNA"/>
</dbReference>
<evidence type="ECO:0000313" key="2">
    <source>
        <dbReference type="EMBL" id="CEG07032.1"/>
    </source>
</evidence>
<dbReference type="RefSeq" id="WP_009337404.1">
    <property type="nucleotide sequence ID" value="NZ_CCAZ020000001.1"/>
</dbReference>
<comment type="caution">
    <text evidence="2">The sequence shown here is derived from an EMBL/GenBank/DDBJ whole genome shotgun (WGS) entry which is preliminary data.</text>
</comment>
<proteinExistence type="predicted"/>
<dbReference type="Proteomes" id="UP000035762">
    <property type="component" value="Unassembled WGS sequence"/>
</dbReference>
<evidence type="ECO:0000256" key="1">
    <source>
        <dbReference type="SAM" id="Phobius"/>
    </source>
</evidence>
<reference evidence="2 3" key="1">
    <citation type="journal article" date="2014" name="Genome Announc.">
        <title>Genome Sequence of Afipia felis Strain 76713, Isolated in Hospital Water Using an Amoeba Co-Culture Procedure.</title>
        <authorList>
            <person name="Benamar S."/>
            <person name="La Scola B."/>
            <person name="Croce O."/>
        </authorList>
    </citation>
    <scope>NUCLEOTIDE SEQUENCE [LARGE SCALE GENOMIC DNA]</scope>
    <source>
        <strain evidence="2 3">76713</strain>
    </source>
</reference>
<name>A0A090ML39_AFIFE</name>
<dbReference type="STRING" id="1035.BN961_00413"/>
<feature type="transmembrane region" description="Helical" evidence="1">
    <location>
        <begin position="30"/>
        <end position="49"/>
    </location>
</feature>
<protein>
    <submittedName>
        <fullName evidence="2">Uncharacterized protein</fullName>
    </submittedName>
</protein>